<proteinExistence type="predicted"/>
<organism evidence="2 3">
    <name type="scientific">Candidatus Amunia macphersoniae</name>
    <dbReference type="NCBI Taxonomy" id="3127014"/>
    <lineage>
        <taxon>Bacteria</taxon>
        <taxon>Bacillati</taxon>
        <taxon>Candidatus Dormiibacterota</taxon>
        <taxon>Candidatus Dormibacteria</taxon>
        <taxon>Candidatus Aeolococcales</taxon>
        <taxon>Candidatus Aeolococcaceae</taxon>
        <taxon>Candidatus Amunia</taxon>
    </lineage>
</organism>
<keyword evidence="1" id="KW-1133">Transmembrane helix</keyword>
<dbReference type="EMBL" id="JAEKNN010000010">
    <property type="protein sequence ID" value="MBJ7608319.1"/>
    <property type="molecule type" value="Genomic_DNA"/>
</dbReference>
<dbReference type="AlphaFoldDB" id="A0A934NIP9"/>
<evidence type="ECO:0000256" key="1">
    <source>
        <dbReference type="SAM" id="Phobius"/>
    </source>
</evidence>
<reference evidence="2 3" key="1">
    <citation type="submission" date="2020-10" db="EMBL/GenBank/DDBJ databases">
        <title>Ca. Dormibacterota MAGs.</title>
        <authorList>
            <person name="Montgomery K."/>
        </authorList>
    </citation>
    <scope>NUCLEOTIDE SEQUENCE [LARGE SCALE GENOMIC DNA]</scope>
    <source>
        <strain evidence="2">Mitchell_Peninsula_5</strain>
    </source>
</reference>
<name>A0A934NIP9_9BACT</name>
<keyword evidence="1" id="KW-0812">Transmembrane</keyword>
<evidence type="ECO:0000313" key="2">
    <source>
        <dbReference type="EMBL" id="MBJ7608319.1"/>
    </source>
</evidence>
<keyword evidence="1" id="KW-0472">Membrane</keyword>
<accession>A0A934NIP9</accession>
<feature type="transmembrane region" description="Helical" evidence="1">
    <location>
        <begin position="82"/>
        <end position="100"/>
    </location>
</feature>
<dbReference type="Proteomes" id="UP000614410">
    <property type="component" value="Unassembled WGS sequence"/>
</dbReference>
<gene>
    <name evidence="2" type="ORF">JF887_02650</name>
</gene>
<evidence type="ECO:0000313" key="3">
    <source>
        <dbReference type="Proteomes" id="UP000614410"/>
    </source>
</evidence>
<sequence length="107" mass="11372">MVAVGFYDSGSKFLNVDSQGKISEVGHFLAPGTETSADYWITPNIVYAVDYARGIDILCVQNNDGSGCPATPGTSLSEPPPLAALIVFATVLLVMAPRVARQRRSRA</sequence>
<protein>
    <submittedName>
        <fullName evidence="2">Uncharacterized protein</fullName>
    </submittedName>
</protein>
<comment type="caution">
    <text evidence="2">The sequence shown here is derived from an EMBL/GenBank/DDBJ whole genome shotgun (WGS) entry which is preliminary data.</text>
</comment>